<reference evidence="4" key="1">
    <citation type="journal article" date="2020" name="Nat. Ecol. Evol.">
        <title>Deeply conserved synteny resolves early events in vertebrate evolution.</title>
        <authorList>
            <person name="Simakov O."/>
            <person name="Marletaz F."/>
            <person name="Yue J.X."/>
            <person name="O'Connell B."/>
            <person name="Jenkins J."/>
            <person name="Brandt A."/>
            <person name="Calef R."/>
            <person name="Tung C.H."/>
            <person name="Huang T.K."/>
            <person name="Schmutz J."/>
            <person name="Satoh N."/>
            <person name="Yu J.K."/>
            <person name="Putnam N.H."/>
            <person name="Green R.E."/>
            <person name="Rokhsar D.S."/>
        </authorList>
    </citation>
    <scope>NUCLEOTIDE SEQUENCE [LARGE SCALE GENOMIC DNA]</scope>
    <source>
        <strain evidence="4">S238N-H82</strain>
    </source>
</reference>
<keyword evidence="4" id="KW-1185">Reference proteome</keyword>
<dbReference type="SUPFAM" id="SSF57256">
    <property type="entry name" value="Elafin-like"/>
    <property type="match status" value="1"/>
</dbReference>
<feature type="domain" description="WAP" evidence="3">
    <location>
        <begin position="192"/>
        <end position="239"/>
    </location>
</feature>
<dbReference type="RefSeq" id="XP_035662396.1">
    <property type="nucleotide sequence ID" value="XM_035806503.1"/>
</dbReference>
<dbReference type="GO" id="GO:0030414">
    <property type="term" value="F:peptidase inhibitor activity"/>
    <property type="evidence" value="ECO:0007669"/>
    <property type="project" value="InterPro"/>
</dbReference>
<evidence type="ECO:0000313" key="5">
    <source>
        <dbReference type="RefSeq" id="XP_035662396.1"/>
    </source>
</evidence>
<dbReference type="GeneID" id="118406451"/>
<dbReference type="InterPro" id="IPR008197">
    <property type="entry name" value="WAP_dom"/>
</dbReference>
<proteinExistence type="predicted"/>
<feature type="signal peptide" evidence="2">
    <location>
        <begin position="1"/>
        <end position="19"/>
    </location>
</feature>
<gene>
    <name evidence="5" type="primary">LOC118406451</name>
</gene>
<evidence type="ECO:0000256" key="1">
    <source>
        <dbReference type="SAM" id="MobiDB-lite"/>
    </source>
</evidence>
<evidence type="ECO:0000313" key="4">
    <source>
        <dbReference type="Proteomes" id="UP000001554"/>
    </source>
</evidence>
<keyword evidence="2" id="KW-0732">Signal</keyword>
<feature type="chain" id="PRO_5039916513" evidence="2">
    <location>
        <begin position="20"/>
        <end position="302"/>
    </location>
</feature>
<feature type="region of interest" description="Disordered" evidence="1">
    <location>
        <begin position="54"/>
        <end position="86"/>
    </location>
</feature>
<dbReference type="AlphaFoldDB" id="A0A9J7HMM4"/>
<dbReference type="Pfam" id="PF00095">
    <property type="entry name" value="WAP"/>
    <property type="match status" value="1"/>
</dbReference>
<evidence type="ECO:0000256" key="2">
    <source>
        <dbReference type="SAM" id="SignalP"/>
    </source>
</evidence>
<dbReference type="KEGG" id="bfo:118406451"/>
<organism evidence="4 5">
    <name type="scientific">Branchiostoma floridae</name>
    <name type="common">Florida lancelet</name>
    <name type="synonym">Amphioxus</name>
    <dbReference type="NCBI Taxonomy" id="7739"/>
    <lineage>
        <taxon>Eukaryota</taxon>
        <taxon>Metazoa</taxon>
        <taxon>Chordata</taxon>
        <taxon>Cephalochordata</taxon>
        <taxon>Leptocardii</taxon>
        <taxon>Amphioxiformes</taxon>
        <taxon>Branchiostomatidae</taxon>
        <taxon>Branchiostoma</taxon>
    </lineage>
</organism>
<dbReference type="GO" id="GO:0005576">
    <property type="term" value="C:extracellular region"/>
    <property type="evidence" value="ECO:0007669"/>
    <property type="project" value="InterPro"/>
</dbReference>
<dbReference type="OrthoDB" id="6060011at2759"/>
<dbReference type="InterPro" id="IPR036645">
    <property type="entry name" value="Elafin-like_sf"/>
</dbReference>
<evidence type="ECO:0000259" key="3">
    <source>
        <dbReference type="PROSITE" id="PS51390"/>
    </source>
</evidence>
<accession>A0A9J7HMM4</accession>
<dbReference type="Gene3D" id="4.10.75.10">
    <property type="entry name" value="Elafin-like"/>
    <property type="match status" value="1"/>
</dbReference>
<protein>
    <submittedName>
        <fullName evidence="5">Uncharacterized protein LOC118406451</fullName>
    </submittedName>
</protein>
<dbReference type="SMART" id="SM00217">
    <property type="entry name" value="WAP"/>
    <property type="match status" value="1"/>
</dbReference>
<dbReference type="PROSITE" id="PS51390">
    <property type="entry name" value="WAP"/>
    <property type="match status" value="1"/>
</dbReference>
<dbReference type="CDD" id="cd00199">
    <property type="entry name" value="WAP"/>
    <property type="match status" value="1"/>
</dbReference>
<dbReference type="Proteomes" id="UP000001554">
    <property type="component" value="Chromosome 19"/>
</dbReference>
<feature type="compositionally biased region" description="Basic and acidic residues" evidence="1">
    <location>
        <begin position="65"/>
        <end position="86"/>
    </location>
</feature>
<name>A0A9J7HMM4_BRAFL</name>
<feature type="compositionally biased region" description="Gly residues" evidence="1">
    <location>
        <begin position="55"/>
        <end position="64"/>
    </location>
</feature>
<sequence>MLRSCVLVLLFGLLLGVSGLGDRDLGEGGLGGFLDELSPDELSDITERVMAASAGMGGDRGGMGGDRDGDRGDGMGGDMRGDRDGDGWGDMMGDMMGEMGDYLDMWRSALGMMAGAAGSGRGDRGGNAPAWRTQCPLGGIYAPYACESDPCEGAVCAGQPADEVHCVPDYCGARCAPVFYNKTGRGERVKCDGEEQGECPAVPYGYMGHCAHNCSSDDDCKAGQKCCSNGCGMQCMRAKFEADEDVKTCKLVLGEQDEEGNQELWLFRPDQRGGMLYSTDARCWSNGCGTKCMRAKFETDEG</sequence>
<reference evidence="5" key="2">
    <citation type="submission" date="2025-08" db="UniProtKB">
        <authorList>
            <consortium name="RefSeq"/>
        </authorList>
    </citation>
    <scope>IDENTIFICATION</scope>
    <source>
        <strain evidence="5">S238N-H82</strain>
        <tissue evidence="5">Testes</tissue>
    </source>
</reference>